<dbReference type="EMBL" id="CAAE01011587">
    <property type="protein sequence ID" value="CAF93922.1"/>
    <property type="molecule type" value="Genomic_DNA"/>
</dbReference>
<dbReference type="AlphaFoldDB" id="Q4SZL0"/>
<evidence type="ECO:0000313" key="2">
    <source>
        <dbReference type="EMBL" id="CAF93922.1"/>
    </source>
</evidence>
<comment type="caution">
    <text evidence="2">The sequence shown here is derived from an EMBL/GenBank/DDBJ whole genome shotgun (WGS) entry which is preliminary data.</text>
</comment>
<organism evidence="2">
    <name type="scientific">Tetraodon nigroviridis</name>
    <name type="common">Spotted green pufferfish</name>
    <name type="synonym">Chelonodon nigroviridis</name>
    <dbReference type="NCBI Taxonomy" id="99883"/>
    <lineage>
        <taxon>Eukaryota</taxon>
        <taxon>Metazoa</taxon>
        <taxon>Chordata</taxon>
        <taxon>Craniata</taxon>
        <taxon>Vertebrata</taxon>
        <taxon>Euteleostomi</taxon>
        <taxon>Actinopterygii</taxon>
        <taxon>Neopterygii</taxon>
        <taxon>Teleostei</taxon>
        <taxon>Neoteleostei</taxon>
        <taxon>Acanthomorphata</taxon>
        <taxon>Eupercaria</taxon>
        <taxon>Tetraodontiformes</taxon>
        <taxon>Tetradontoidea</taxon>
        <taxon>Tetraodontidae</taxon>
        <taxon>Tetraodon</taxon>
    </lineage>
</organism>
<feature type="region of interest" description="Disordered" evidence="1">
    <location>
        <begin position="22"/>
        <end position="45"/>
    </location>
</feature>
<sequence length="110" mass="12259">PTRRRQRGGLLREVPGIRLQMDASGRRPQQVPGEGQLLPSPRLHHPHQYRRVGGLYLLRCVEASEAVGDPGRGHLEQPAHVSARPEGGSVAFRLLHVCPCRVSNRSLVFY</sequence>
<reference evidence="2" key="2">
    <citation type="submission" date="2004-02" db="EMBL/GenBank/DDBJ databases">
        <authorList>
            <consortium name="Genoscope"/>
            <consortium name="Whitehead Institute Centre for Genome Research"/>
        </authorList>
    </citation>
    <scope>NUCLEOTIDE SEQUENCE</scope>
</reference>
<evidence type="ECO:0000256" key="1">
    <source>
        <dbReference type="SAM" id="MobiDB-lite"/>
    </source>
</evidence>
<protein>
    <submittedName>
        <fullName evidence="2">(spotted green pufferfish) hypothetical protein</fullName>
    </submittedName>
</protein>
<reference evidence="2" key="1">
    <citation type="journal article" date="2004" name="Nature">
        <title>Genome duplication in the teleost fish Tetraodon nigroviridis reveals the early vertebrate proto-karyotype.</title>
        <authorList>
            <person name="Jaillon O."/>
            <person name="Aury J.-M."/>
            <person name="Brunet F."/>
            <person name="Petit J.-L."/>
            <person name="Stange-Thomann N."/>
            <person name="Mauceli E."/>
            <person name="Bouneau L."/>
            <person name="Fischer C."/>
            <person name="Ozouf-Costaz C."/>
            <person name="Bernot A."/>
            <person name="Nicaud S."/>
            <person name="Jaffe D."/>
            <person name="Fisher S."/>
            <person name="Lutfalla G."/>
            <person name="Dossat C."/>
            <person name="Segurens B."/>
            <person name="Dasilva C."/>
            <person name="Salanoubat M."/>
            <person name="Levy M."/>
            <person name="Boudet N."/>
            <person name="Castellano S."/>
            <person name="Anthouard V."/>
            <person name="Jubin C."/>
            <person name="Castelli V."/>
            <person name="Katinka M."/>
            <person name="Vacherie B."/>
            <person name="Biemont C."/>
            <person name="Skalli Z."/>
            <person name="Cattolico L."/>
            <person name="Poulain J."/>
            <person name="De Berardinis V."/>
            <person name="Cruaud C."/>
            <person name="Duprat S."/>
            <person name="Brottier P."/>
            <person name="Coutanceau J.-P."/>
            <person name="Gouzy J."/>
            <person name="Parra G."/>
            <person name="Lardier G."/>
            <person name="Chapple C."/>
            <person name="McKernan K.J."/>
            <person name="McEwan P."/>
            <person name="Bosak S."/>
            <person name="Kellis M."/>
            <person name="Volff J.-N."/>
            <person name="Guigo R."/>
            <person name="Zody M.C."/>
            <person name="Mesirov J."/>
            <person name="Lindblad-Toh K."/>
            <person name="Birren B."/>
            <person name="Nusbaum C."/>
            <person name="Kahn D."/>
            <person name="Robinson-Rechavi M."/>
            <person name="Laudet V."/>
            <person name="Schachter V."/>
            <person name="Quetier F."/>
            <person name="Saurin W."/>
            <person name="Scarpelli C."/>
            <person name="Wincker P."/>
            <person name="Lander E.S."/>
            <person name="Weissenbach J."/>
            <person name="Roest Crollius H."/>
        </authorList>
    </citation>
    <scope>NUCLEOTIDE SEQUENCE [LARGE SCALE GENOMIC DNA]</scope>
</reference>
<feature type="non-terminal residue" evidence="2">
    <location>
        <position position="1"/>
    </location>
</feature>
<proteinExistence type="predicted"/>
<accession>Q4SZL0</accession>
<dbReference type="KEGG" id="tng:GSTEN00009794G001"/>
<gene>
    <name evidence="2" type="ORF">GSTENG00009794001</name>
</gene>
<name>Q4SZL0_TETNG</name>